<protein>
    <submittedName>
        <fullName evidence="1">Uncharacterized protein</fullName>
    </submittedName>
</protein>
<gene>
    <name evidence="1" type="ORF">AYR53_03820</name>
</gene>
<dbReference type="Proteomes" id="UP000078582">
    <property type="component" value="Chromosome"/>
</dbReference>
<reference evidence="1 2" key="1">
    <citation type="submission" date="2016-03" db="EMBL/GenBank/DDBJ databases">
        <title>Pediococcus and Lactobacillus from brewery environment - whole genome sequencing and assembly.</title>
        <authorList>
            <person name="Behr J."/>
            <person name="Geissler A.J."/>
            <person name="Vogel R.F."/>
        </authorList>
    </citation>
    <scope>NUCLEOTIDE SEQUENCE [LARGE SCALE GENOMIC DNA]</scope>
    <source>
        <strain evidence="1 2">TMW 1.1989</strain>
    </source>
</reference>
<dbReference type="NCBIfam" id="NF045596">
    <property type="entry name" value="ECF_S_CD3073"/>
    <property type="match status" value="1"/>
</dbReference>
<dbReference type="OrthoDB" id="9766854at2"/>
<dbReference type="EMBL" id="CP014873">
    <property type="protein sequence ID" value="ANK61971.1"/>
    <property type="molecule type" value="Genomic_DNA"/>
</dbReference>
<evidence type="ECO:0000313" key="2">
    <source>
        <dbReference type="Proteomes" id="UP000078582"/>
    </source>
</evidence>
<accession>A0A192H200</accession>
<name>A0A192H200_9LACO</name>
<evidence type="ECO:0000313" key="1">
    <source>
        <dbReference type="EMBL" id="ANK61971.1"/>
    </source>
</evidence>
<organism evidence="1 2">
    <name type="scientific">Loigolactobacillus backii</name>
    <dbReference type="NCBI Taxonomy" id="375175"/>
    <lineage>
        <taxon>Bacteria</taxon>
        <taxon>Bacillati</taxon>
        <taxon>Bacillota</taxon>
        <taxon>Bacilli</taxon>
        <taxon>Lactobacillales</taxon>
        <taxon>Lactobacillaceae</taxon>
        <taxon>Loigolactobacillus</taxon>
    </lineage>
</organism>
<dbReference type="RefSeq" id="WP_068279236.1">
    <property type="nucleotide sequence ID" value="NZ_CP014873.1"/>
</dbReference>
<dbReference type="Gene3D" id="1.10.1760.20">
    <property type="match status" value="1"/>
</dbReference>
<dbReference type="AlphaFoldDB" id="A0A192H200"/>
<dbReference type="STRING" id="375175.AYR53_03820"/>
<sequence length="183" mass="19325">MQITKTRILVFCAFAAILNVVLGETVEMLHIPLLFLDTIGTIYIAANFGILYGSLTGLVTNLFMVAFSGILEFPFALVNIAVAIVVGLMAKKGFGLKTAVITGVILSIVAPAIGTPIRLLLYGGFTGSGTDLLIFTLKASGKSLLSSTFIGTVTGNFVDKIISCVLVSVLMNSPRFSRMASLK</sequence>
<proteinExistence type="predicted"/>
<keyword evidence="2" id="KW-1185">Reference proteome</keyword>
<dbReference type="GeneID" id="42981368"/>